<dbReference type="EMBL" id="LN890948">
    <property type="protein sequence ID" value="CUS15322.1"/>
    <property type="molecule type" value="Genomic_DNA"/>
</dbReference>
<dbReference type="InterPro" id="IPR044432">
    <property type="entry name" value="Set10/Efm1_SET"/>
</dbReference>
<dbReference type="SUPFAM" id="SSF82199">
    <property type="entry name" value="SET domain"/>
    <property type="match status" value="1"/>
</dbReference>
<sequence>MSTRVFSADEAFNAFAHWLISHGGFIHESLTFTPTVPDSRYGSRVTTCSDIPPHSQLISCPHTLAINYAKARSTFSADFISNTTRHAALCMFLCMERLKDKESFWWPYLRILPREFDTPLYFSDEDFKYLQGCNLEVNGVEARRLVWREEFGAAVATLRGEGYETEHCTWELYLWASTIFTSRSFSGKLMNWDQETIHEDDTMPVLFPLIDSLNHYPITKVTWQPSDTFLRIISGAGVSAGAEVYNNYGPKTNEELLMGYGFTLLQNPFDTVLLKFSPPLTPSQHSLFGMSPTGLYHLTPRNRAPENPSIYPPSLLTLIYILTSTPTETSHIPTARPTKPATKRNEISTHITLLQALLRKHQNFPPTLPEPRNSKQASAKIYADSQRSLILSAIAESKDIINSHTATSIIRLQSALGRGGTDKAFPAAIESCFGSADVEELAEAGQEDVVFILYLCHLSLTQQGFRLPACPASSQEATHSARELHEELFPTAANAAPAVFGGEGWTVELLRRGMEAYADMGIRFPEVEGLAVTGEYAVCLE</sequence>
<dbReference type="GO" id="GO:0005634">
    <property type="term" value="C:nucleus"/>
    <property type="evidence" value="ECO:0007669"/>
    <property type="project" value="TreeGrafter"/>
</dbReference>
<evidence type="ECO:0008006" key="3">
    <source>
        <dbReference type="Google" id="ProtNLM"/>
    </source>
</evidence>
<proteinExistence type="predicted"/>
<gene>
    <name evidence="1" type="ORF">GSTUAT00000579001</name>
</gene>
<reference evidence="1" key="1">
    <citation type="submission" date="2015-10" db="EMBL/GenBank/DDBJ databases">
        <authorList>
            <person name="Regsiter A."/>
            <person name="william w."/>
        </authorList>
    </citation>
    <scope>NUCLEOTIDE SEQUENCE</scope>
    <source>
        <strain evidence="1">Montdore</strain>
    </source>
</reference>
<dbReference type="Gene3D" id="3.90.1410.10">
    <property type="entry name" value="set domain protein methyltransferase, domain 1"/>
    <property type="match status" value="1"/>
</dbReference>
<evidence type="ECO:0000313" key="1">
    <source>
        <dbReference type="EMBL" id="CUS15322.1"/>
    </source>
</evidence>
<dbReference type="Proteomes" id="UP001412239">
    <property type="component" value="Unassembled WGS sequence"/>
</dbReference>
<dbReference type="InterPro" id="IPR046341">
    <property type="entry name" value="SET_dom_sf"/>
</dbReference>
<accession>A0A292Q693</accession>
<dbReference type="GO" id="GO:0016279">
    <property type="term" value="F:protein-lysine N-methyltransferase activity"/>
    <property type="evidence" value="ECO:0007669"/>
    <property type="project" value="InterPro"/>
</dbReference>
<dbReference type="InterPro" id="IPR050600">
    <property type="entry name" value="SETD3_SETD6_MTase"/>
</dbReference>
<dbReference type="PANTHER" id="PTHR13271:SF147">
    <property type="entry name" value="PROTEIN-LYSINE N-METHYLTRANSFERASE EFM1-RELATED"/>
    <property type="match status" value="1"/>
</dbReference>
<name>A0A292Q693_9PEZI</name>
<dbReference type="AlphaFoldDB" id="A0A292Q693"/>
<protein>
    <recommendedName>
        <fullName evidence="3">SET domain-containing protein</fullName>
    </recommendedName>
</protein>
<keyword evidence="2" id="KW-1185">Reference proteome</keyword>
<dbReference type="PANTHER" id="PTHR13271">
    <property type="entry name" value="UNCHARACTERIZED PUTATIVE METHYLTRANSFERASE"/>
    <property type="match status" value="1"/>
</dbReference>
<dbReference type="CDD" id="cd19180">
    <property type="entry name" value="SET_SpSET10-like"/>
    <property type="match status" value="1"/>
</dbReference>
<evidence type="ECO:0000313" key="2">
    <source>
        <dbReference type="Proteomes" id="UP001412239"/>
    </source>
</evidence>
<organism evidence="1 2">
    <name type="scientific">Tuber aestivum</name>
    <name type="common">summer truffle</name>
    <dbReference type="NCBI Taxonomy" id="59557"/>
    <lineage>
        <taxon>Eukaryota</taxon>
        <taxon>Fungi</taxon>
        <taxon>Dikarya</taxon>
        <taxon>Ascomycota</taxon>
        <taxon>Pezizomycotina</taxon>
        <taxon>Pezizomycetes</taxon>
        <taxon>Pezizales</taxon>
        <taxon>Tuberaceae</taxon>
        <taxon>Tuber</taxon>
    </lineage>
</organism>